<comment type="caution">
    <text evidence="1">The sequence shown here is derived from an EMBL/GenBank/DDBJ whole genome shotgun (WGS) entry which is preliminary data.</text>
</comment>
<protein>
    <submittedName>
        <fullName evidence="1">Uncharacterized protein</fullName>
    </submittedName>
</protein>
<dbReference type="PANTHER" id="PTHR33240">
    <property type="entry name" value="OS08G0508500 PROTEIN"/>
    <property type="match status" value="1"/>
</dbReference>
<keyword evidence="2" id="KW-1185">Reference proteome</keyword>
<dbReference type="EMBL" id="QJKJ01000165">
    <property type="protein sequence ID" value="RDY13968.1"/>
    <property type="molecule type" value="Genomic_DNA"/>
</dbReference>
<organism evidence="1 2">
    <name type="scientific">Mucuna pruriens</name>
    <name type="common">Velvet bean</name>
    <name type="synonym">Dolichos pruriens</name>
    <dbReference type="NCBI Taxonomy" id="157652"/>
    <lineage>
        <taxon>Eukaryota</taxon>
        <taxon>Viridiplantae</taxon>
        <taxon>Streptophyta</taxon>
        <taxon>Embryophyta</taxon>
        <taxon>Tracheophyta</taxon>
        <taxon>Spermatophyta</taxon>
        <taxon>Magnoliopsida</taxon>
        <taxon>eudicotyledons</taxon>
        <taxon>Gunneridae</taxon>
        <taxon>Pentapetalae</taxon>
        <taxon>rosids</taxon>
        <taxon>fabids</taxon>
        <taxon>Fabales</taxon>
        <taxon>Fabaceae</taxon>
        <taxon>Papilionoideae</taxon>
        <taxon>50 kb inversion clade</taxon>
        <taxon>NPAAA clade</taxon>
        <taxon>indigoferoid/millettioid clade</taxon>
        <taxon>Phaseoleae</taxon>
        <taxon>Mucuna</taxon>
    </lineage>
</organism>
<dbReference type="Gene3D" id="2.40.70.10">
    <property type="entry name" value="Acid Proteases"/>
    <property type="match status" value="1"/>
</dbReference>
<sequence>MVISLMATNYKVDRVLVDQGSSVNILFLTTFQKLGMKKEDLESCLGTLIGFAGERVKIRGVINLRTTFGARLSIKIVPLNFTVVNAQTSYNIILGQPTLNQLQVIVSTPYLCMKYLIGNQVGIIRAYQQTTCQCYKASLKIRGQRANPKKVGGTSSRGNKIQIDQKPIETTRIGARLGHKEEEQLTSFLKRNRDVFAWAPKEMPRVDPNFLYHQLSIIPGVCPIA</sequence>
<reference evidence="1" key="1">
    <citation type="submission" date="2018-05" db="EMBL/GenBank/DDBJ databases">
        <title>Draft genome of Mucuna pruriens seed.</title>
        <authorList>
            <person name="Nnadi N.E."/>
            <person name="Vos R."/>
            <person name="Hasami M.H."/>
            <person name="Devisetty U.K."/>
            <person name="Aguiy J.C."/>
        </authorList>
    </citation>
    <scope>NUCLEOTIDE SEQUENCE [LARGE SCALE GENOMIC DNA]</scope>
    <source>
        <strain evidence="1">JCA_2017</strain>
    </source>
</reference>
<dbReference type="AlphaFoldDB" id="A0A371IG43"/>
<evidence type="ECO:0000313" key="2">
    <source>
        <dbReference type="Proteomes" id="UP000257109"/>
    </source>
</evidence>
<dbReference type="OrthoDB" id="1434300at2759"/>
<dbReference type="PANTHER" id="PTHR33240:SF15">
    <property type="entry name" value="GAG-PRO-LIKE PROTEIN"/>
    <property type="match status" value="1"/>
</dbReference>
<feature type="non-terminal residue" evidence="1">
    <location>
        <position position="1"/>
    </location>
</feature>
<name>A0A371IG43_MUCPR</name>
<dbReference type="InterPro" id="IPR021109">
    <property type="entry name" value="Peptidase_aspartic_dom_sf"/>
</dbReference>
<accession>A0A371IG43</accession>
<gene>
    <name evidence="1" type="ORF">CR513_01031</name>
</gene>
<proteinExistence type="predicted"/>
<evidence type="ECO:0000313" key="1">
    <source>
        <dbReference type="EMBL" id="RDY13968.1"/>
    </source>
</evidence>
<dbReference type="Proteomes" id="UP000257109">
    <property type="component" value="Unassembled WGS sequence"/>
</dbReference>
<dbReference type="CDD" id="cd00303">
    <property type="entry name" value="retropepsin_like"/>
    <property type="match status" value="1"/>
</dbReference>